<feature type="transmembrane region" description="Helical" evidence="5">
    <location>
        <begin position="12"/>
        <end position="37"/>
    </location>
</feature>
<evidence type="ECO:0000256" key="4">
    <source>
        <dbReference type="ARBA" id="ARBA00023136"/>
    </source>
</evidence>
<reference evidence="8" key="1">
    <citation type="journal article" date="2019" name="Int. J. Syst. Evol. Microbiol.">
        <title>The Global Catalogue of Microorganisms (GCM) 10K type strain sequencing project: providing services to taxonomists for standard genome sequencing and annotation.</title>
        <authorList>
            <consortium name="The Broad Institute Genomics Platform"/>
            <consortium name="The Broad Institute Genome Sequencing Center for Infectious Disease"/>
            <person name="Wu L."/>
            <person name="Ma J."/>
        </authorList>
    </citation>
    <scope>NUCLEOTIDE SEQUENCE [LARGE SCALE GENOMIC DNA]</scope>
    <source>
        <strain evidence="8">KCTC 42730</strain>
    </source>
</reference>
<evidence type="ECO:0000313" key="8">
    <source>
        <dbReference type="Proteomes" id="UP001595453"/>
    </source>
</evidence>
<dbReference type="Proteomes" id="UP001595453">
    <property type="component" value="Unassembled WGS sequence"/>
</dbReference>
<protein>
    <submittedName>
        <fullName evidence="7">LapA family protein</fullName>
    </submittedName>
</protein>
<evidence type="ECO:0000256" key="3">
    <source>
        <dbReference type="ARBA" id="ARBA00022989"/>
    </source>
</evidence>
<dbReference type="Pfam" id="PF06305">
    <property type="entry name" value="LapA_dom"/>
    <property type="match status" value="1"/>
</dbReference>
<evidence type="ECO:0000313" key="7">
    <source>
        <dbReference type="EMBL" id="MFC3034312.1"/>
    </source>
</evidence>
<gene>
    <name evidence="7" type="ORF">ACFOEE_17540</name>
</gene>
<dbReference type="RefSeq" id="WP_377127417.1">
    <property type="nucleotide sequence ID" value="NZ_JBHRSD010000038.1"/>
</dbReference>
<sequence>MVDLNFIVASSTLPLATVMSLCLVLGIIIGLSVMSVFTTKLKWQHYRLQKQHQKAGDVDN</sequence>
<feature type="domain" description="Lipopolysaccharide assembly protein A" evidence="6">
    <location>
        <begin position="1"/>
        <end position="54"/>
    </location>
</feature>
<evidence type="ECO:0000256" key="2">
    <source>
        <dbReference type="ARBA" id="ARBA00022692"/>
    </source>
</evidence>
<accession>A0ABV7CP73</accession>
<comment type="caution">
    <text evidence="7">The sequence shown here is derived from an EMBL/GenBank/DDBJ whole genome shotgun (WGS) entry which is preliminary data.</text>
</comment>
<keyword evidence="2 5" id="KW-0812">Transmembrane</keyword>
<dbReference type="EMBL" id="JBHRSD010000038">
    <property type="protein sequence ID" value="MFC3034312.1"/>
    <property type="molecule type" value="Genomic_DNA"/>
</dbReference>
<keyword evidence="1" id="KW-1003">Cell membrane</keyword>
<organism evidence="7 8">
    <name type="scientific">Pseudoalteromonas fenneropenaei</name>
    <dbReference type="NCBI Taxonomy" id="1737459"/>
    <lineage>
        <taxon>Bacteria</taxon>
        <taxon>Pseudomonadati</taxon>
        <taxon>Pseudomonadota</taxon>
        <taxon>Gammaproteobacteria</taxon>
        <taxon>Alteromonadales</taxon>
        <taxon>Pseudoalteromonadaceae</taxon>
        <taxon>Pseudoalteromonas</taxon>
    </lineage>
</organism>
<evidence type="ECO:0000256" key="5">
    <source>
        <dbReference type="SAM" id="Phobius"/>
    </source>
</evidence>
<keyword evidence="8" id="KW-1185">Reference proteome</keyword>
<dbReference type="InterPro" id="IPR010445">
    <property type="entry name" value="LapA_dom"/>
</dbReference>
<keyword evidence="4 5" id="KW-0472">Membrane</keyword>
<proteinExistence type="predicted"/>
<name>A0ABV7CP73_9GAMM</name>
<keyword evidence="3 5" id="KW-1133">Transmembrane helix</keyword>
<evidence type="ECO:0000256" key="1">
    <source>
        <dbReference type="ARBA" id="ARBA00022475"/>
    </source>
</evidence>
<evidence type="ECO:0000259" key="6">
    <source>
        <dbReference type="Pfam" id="PF06305"/>
    </source>
</evidence>